<proteinExistence type="predicted"/>
<protein>
    <submittedName>
        <fullName evidence="2">Uncharacterized protein</fullName>
    </submittedName>
</protein>
<name>A0A1B5KXW0_USTVR</name>
<accession>A0A1B5KXW0</accession>
<dbReference type="AlphaFoldDB" id="A0A1B5KXW0"/>
<dbReference type="EMBL" id="BBTG02000038">
    <property type="protein sequence ID" value="GAO15896.1"/>
    <property type="molecule type" value="Genomic_DNA"/>
</dbReference>
<dbReference type="Proteomes" id="UP000054053">
    <property type="component" value="Unassembled WGS sequence"/>
</dbReference>
<comment type="caution">
    <text evidence="2">The sequence shown here is derived from an EMBL/GenBank/DDBJ whole genome shotgun (WGS) entry which is preliminary data.</text>
</comment>
<gene>
    <name evidence="2" type="ORF">UVI_02051240</name>
</gene>
<feature type="region of interest" description="Disordered" evidence="1">
    <location>
        <begin position="191"/>
        <end position="210"/>
    </location>
</feature>
<organism evidence="2 3">
    <name type="scientific">Ustilaginoidea virens</name>
    <name type="common">Rice false smut fungus</name>
    <name type="synonym">Villosiclava virens</name>
    <dbReference type="NCBI Taxonomy" id="1159556"/>
    <lineage>
        <taxon>Eukaryota</taxon>
        <taxon>Fungi</taxon>
        <taxon>Dikarya</taxon>
        <taxon>Ascomycota</taxon>
        <taxon>Pezizomycotina</taxon>
        <taxon>Sordariomycetes</taxon>
        <taxon>Hypocreomycetidae</taxon>
        <taxon>Hypocreales</taxon>
        <taxon>Clavicipitaceae</taxon>
        <taxon>Ustilaginoidea</taxon>
    </lineage>
</organism>
<feature type="region of interest" description="Disordered" evidence="1">
    <location>
        <begin position="88"/>
        <end position="112"/>
    </location>
</feature>
<evidence type="ECO:0000256" key="1">
    <source>
        <dbReference type="SAM" id="MobiDB-lite"/>
    </source>
</evidence>
<sequence length="340" mass="36304">MPRIGCATNAGTPSARVSRLGRLPTRYGTYRARLVGGDIAAGGSRQVPAAVWVRCRMCSGDRPGRGLSLGPSEKAPGSRLLTSIQRKPASRVGNGQPLTRANPASLPTASVPGKKTAEIRSALCEGGAWVKCHVANVLATLENARPRCAEDDGRWMRPGDEGGFRNLAHAFPLGSRGSLAINDERTYTHVKRSGPKDACHGSRHPRQVEQGPSLGAERTVFCLGQQPTFAALTSREIRRRDTRHRQAPRLVRRGTWESAPTWGLVVAAADCACTSRRVLLRLHSGRGTLGVLVAAHPARLGASPRPLSPLCELALLEKQDVGAVVRGSIRWAESADPEGA</sequence>
<reference evidence="3" key="1">
    <citation type="journal article" date="2016" name="Genome Announc.">
        <title>Genome sequence of Ustilaginoidea virens IPU010, a rice pathogenic fungus causing false smut.</title>
        <authorList>
            <person name="Kumagai T."/>
            <person name="Ishii T."/>
            <person name="Terai G."/>
            <person name="Umemura M."/>
            <person name="Machida M."/>
            <person name="Asai K."/>
        </authorList>
    </citation>
    <scope>NUCLEOTIDE SEQUENCE [LARGE SCALE GENOMIC DNA]</scope>
    <source>
        <strain evidence="3">IPU010</strain>
    </source>
</reference>
<evidence type="ECO:0000313" key="3">
    <source>
        <dbReference type="Proteomes" id="UP000054053"/>
    </source>
</evidence>
<evidence type="ECO:0000313" key="2">
    <source>
        <dbReference type="EMBL" id="GAO15896.1"/>
    </source>
</evidence>